<dbReference type="PANTHER" id="PTHR19305">
    <property type="entry name" value="SYNAPTOSOMAL ASSOCIATED PROTEIN"/>
    <property type="match status" value="1"/>
</dbReference>
<dbReference type="InterPro" id="IPR000727">
    <property type="entry name" value="T_SNARE_dom"/>
</dbReference>
<dbReference type="PANTHER" id="PTHR19305:SF9">
    <property type="entry name" value="SYNAPTOSOMAL-ASSOCIATED PROTEIN 29"/>
    <property type="match status" value="1"/>
</dbReference>
<dbReference type="CDD" id="cd15856">
    <property type="entry name" value="SNARE_SNAP29C"/>
    <property type="match status" value="1"/>
</dbReference>
<dbReference type="GO" id="GO:0005484">
    <property type="term" value="F:SNAP receptor activity"/>
    <property type="evidence" value="ECO:0007669"/>
    <property type="project" value="TreeGrafter"/>
</dbReference>
<evidence type="ECO:0000313" key="5">
    <source>
        <dbReference type="Proteomes" id="UP000095280"/>
    </source>
</evidence>
<dbReference type="GO" id="GO:0016082">
    <property type="term" value="P:synaptic vesicle priming"/>
    <property type="evidence" value="ECO:0007669"/>
    <property type="project" value="TreeGrafter"/>
</dbReference>
<evidence type="ECO:0000259" key="4">
    <source>
        <dbReference type="PROSITE" id="PS50192"/>
    </source>
</evidence>
<feature type="compositionally biased region" description="Low complexity" evidence="3">
    <location>
        <begin position="352"/>
        <end position="361"/>
    </location>
</feature>
<proteinExistence type="inferred from homology"/>
<name>A0A1I8IBJ8_9PLAT</name>
<dbReference type="AlphaFoldDB" id="A0A1I8IBJ8"/>
<dbReference type="PROSITE" id="PS50192">
    <property type="entry name" value="T_SNARE"/>
    <property type="match status" value="2"/>
</dbReference>
<dbReference type="Pfam" id="PF01916">
    <property type="entry name" value="DS"/>
    <property type="match status" value="1"/>
</dbReference>
<accession>A0A1I8IBJ8</accession>
<sequence>RSTNPRVGALLVPRNGIPVFCPSITDGACGDVLYFHSYRCPGLVLDAIEEHPAGEQPGGVRPQHRHDSSGGGGREAPHLQCQPHAQRGPTLPCSSTPARSSMAATPAPGPTRPSAGGKIRLDARPVKVYSDATLAFPLNQKEKCFLLRGEQLGCKRLRLPCKGYPRQAVGMSDSRNPFYTEDKNPFSLGGAAAAGTRSRLGRTGRLAASCSYNPGGGYGYEGRSTVQQQVQASQSRQLETQRRALQSMYYSSESMGVDTAQELVRQGEVLNRTEEKLDHIEAVQKESQGHINSLSSMFGASRTGSAATRPRKRSSAAQQYEPPAPSLTRPWPSAPRRGQESRCPATGAAGYQQQQQRQQPQTSYDRAFSENLGEMEHGMGRLKQLAMGLGGEIDRQNSQLERMSVKTDKTNAKMDEQNTQMNRILYGSKAPPAAKK</sequence>
<dbReference type="GO" id="GO:0031201">
    <property type="term" value="C:SNARE complex"/>
    <property type="evidence" value="ECO:0007669"/>
    <property type="project" value="TreeGrafter"/>
</dbReference>
<dbReference type="Gene3D" id="1.20.5.110">
    <property type="match status" value="2"/>
</dbReference>
<feature type="compositionally biased region" description="Polar residues" evidence="3">
    <location>
        <begin position="92"/>
        <end position="103"/>
    </location>
</feature>
<feature type="domain" description="T-SNARE coiled-coil homology" evidence="4">
    <location>
        <begin position="362"/>
        <end position="424"/>
    </location>
</feature>
<feature type="domain" description="T-SNARE coiled-coil homology" evidence="4">
    <location>
        <begin position="254"/>
        <end position="294"/>
    </location>
</feature>
<evidence type="ECO:0000256" key="1">
    <source>
        <dbReference type="ARBA" id="ARBA00009480"/>
    </source>
</evidence>
<reference evidence="6" key="1">
    <citation type="submission" date="2016-11" db="UniProtKB">
        <authorList>
            <consortium name="WormBaseParasite"/>
        </authorList>
    </citation>
    <scope>IDENTIFICATION</scope>
</reference>
<dbReference type="Gene3D" id="3.40.910.10">
    <property type="entry name" value="Deoxyhypusine synthase"/>
    <property type="match status" value="1"/>
</dbReference>
<feature type="region of interest" description="Disordered" evidence="3">
    <location>
        <begin position="287"/>
        <end position="365"/>
    </location>
</feature>
<feature type="compositionally biased region" description="Polar residues" evidence="3">
    <location>
        <begin position="289"/>
        <end position="306"/>
    </location>
</feature>
<dbReference type="InterPro" id="IPR029035">
    <property type="entry name" value="DHS-like_NAD/FAD-binding_dom"/>
</dbReference>
<dbReference type="SMART" id="SM00397">
    <property type="entry name" value="t_SNARE"/>
    <property type="match status" value="2"/>
</dbReference>
<dbReference type="GO" id="GO:0005886">
    <property type="term" value="C:plasma membrane"/>
    <property type="evidence" value="ECO:0007669"/>
    <property type="project" value="TreeGrafter"/>
</dbReference>
<organism evidence="5 6">
    <name type="scientific">Macrostomum lignano</name>
    <dbReference type="NCBI Taxonomy" id="282301"/>
    <lineage>
        <taxon>Eukaryota</taxon>
        <taxon>Metazoa</taxon>
        <taxon>Spiralia</taxon>
        <taxon>Lophotrochozoa</taxon>
        <taxon>Platyhelminthes</taxon>
        <taxon>Rhabditophora</taxon>
        <taxon>Macrostomorpha</taxon>
        <taxon>Macrostomida</taxon>
        <taxon>Macrostomidae</taxon>
        <taxon>Macrostomum</taxon>
    </lineage>
</organism>
<feature type="region of interest" description="Disordered" evidence="3">
    <location>
        <begin position="52"/>
        <end position="119"/>
    </location>
</feature>
<keyword evidence="5" id="KW-1185">Reference proteome</keyword>
<dbReference type="InterPro" id="IPR036982">
    <property type="entry name" value="Deoxyhypusine_synthase_sf"/>
</dbReference>
<evidence type="ECO:0000256" key="3">
    <source>
        <dbReference type="SAM" id="MobiDB-lite"/>
    </source>
</evidence>
<evidence type="ECO:0000256" key="2">
    <source>
        <dbReference type="ARBA" id="ARBA00009892"/>
    </source>
</evidence>
<dbReference type="InterPro" id="IPR002773">
    <property type="entry name" value="Deoxyhypusine_synthase"/>
</dbReference>
<dbReference type="GO" id="GO:0031629">
    <property type="term" value="P:synaptic vesicle fusion to presynaptic active zone membrane"/>
    <property type="evidence" value="ECO:0007669"/>
    <property type="project" value="TreeGrafter"/>
</dbReference>
<dbReference type="Proteomes" id="UP000095280">
    <property type="component" value="Unplaced"/>
</dbReference>
<protein>
    <submittedName>
        <fullName evidence="6">t-SNARE coiled-coil homology domain-containing protein</fullName>
    </submittedName>
</protein>
<dbReference type="GO" id="GO:0098793">
    <property type="term" value="C:presynapse"/>
    <property type="evidence" value="ECO:0007669"/>
    <property type="project" value="GOC"/>
</dbReference>
<dbReference type="GO" id="GO:0019905">
    <property type="term" value="F:syntaxin binding"/>
    <property type="evidence" value="ECO:0007669"/>
    <property type="project" value="TreeGrafter"/>
</dbReference>
<comment type="similarity">
    <text evidence="2">Belongs to the deoxyhypusine synthase family.</text>
</comment>
<evidence type="ECO:0000313" key="6">
    <source>
        <dbReference type="WBParaSite" id="maker-uti_cns_0011143-snap-gene-0.2-mRNA-1"/>
    </source>
</evidence>
<comment type="similarity">
    <text evidence="1">Belongs to the SNAP-25 family.</text>
</comment>
<dbReference type="WBParaSite" id="maker-uti_cns_0011143-snap-gene-0.2-mRNA-1">
    <property type="protein sequence ID" value="maker-uti_cns_0011143-snap-gene-0.2-mRNA-1"/>
    <property type="gene ID" value="maker-uti_cns_0011143-snap-gene-0.2"/>
</dbReference>
<dbReference type="SUPFAM" id="SSF58038">
    <property type="entry name" value="SNARE fusion complex"/>
    <property type="match status" value="2"/>
</dbReference>
<dbReference type="SUPFAM" id="SSF52467">
    <property type="entry name" value="DHS-like NAD/FAD-binding domain"/>
    <property type="match status" value="1"/>
</dbReference>